<dbReference type="Pfam" id="PF05430">
    <property type="entry name" value="Methyltransf_30"/>
    <property type="match status" value="1"/>
</dbReference>
<dbReference type="PANTHER" id="PTHR13847">
    <property type="entry name" value="SARCOSINE DEHYDROGENASE-RELATED"/>
    <property type="match status" value="1"/>
</dbReference>
<evidence type="ECO:0000256" key="6">
    <source>
        <dbReference type="ARBA" id="ARBA00022694"/>
    </source>
</evidence>
<evidence type="ECO:0000313" key="14">
    <source>
        <dbReference type="Proteomes" id="UP000319812"/>
    </source>
</evidence>
<dbReference type="AlphaFoldDB" id="A0A4Y4F1S8"/>
<keyword evidence="5 10" id="KW-0949">S-adenosyl-L-methionine</keyword>
<reference evidence="13 14" key="1">
    <citation type="submission" date="2019-06" db="EMBL/GenBank/DDBJ databases">
        <title>Whole genome shotgun sequence of Halomonas halmophila NBRC 15537.</title>
        <authorList>
            <person name="Hosoyama A."/>
            <person name="Uohara A."/>
            <person name="Ohji S."/>
            <person name="Ichikawa N."/>
        </authorList>
    </citation>
    <scope>NUCLEOTIDE SEQUENCE [LARGE SCALE GENOMIC DNA]</scope>
    <source>
        <strain evidence="13 14">NBRC 15537</strain>
    </source>
</reference>
<evidence type="ECO:0000256" key="10">
    <source>
        <dbReference type="HAMAP-Rule" id="MF_01102"/>
    </source>
</evidence>
<feature type="region of interest" description="FAD-dependent cmnm(5)s(2)U34 oxidoreductase" evidence="10">
    <location>
        <begin position="276"/>
        <end position="674"/>
    </location>
</feature>
<evidence type="ECO:0000256" key="2">
    <source>
        <dbReference type="ARBA" id="ARBA00022603"/>
    </source>
</evidence>
<dbReference type="GO" id="GO:0004808">
    <property type="term" value="F:tRNA (5-methylaminomethyl-2-thiouridylate)(34)-methyltransferase activity"/>
    <property type="evidence" value="ECO:0007669"/>
    <property type="project" value="UniProtKB-EC"/>
</dbReference>
<dbReference type="NCBIfam" id="TIGR03197">
    <property type="entry name" value="MnmC_Cterm"/>
    <property type="match status" value="1"/>
</dbReference>
<evidence type="ECO:0000256" key="5">
    <source>
        <dbReference type="ARBA" id="ARBA00022691"/>
    </source>
</evidence>
<feature type="domain" description="FAD dependent oxidoreductase" evidence="11">
    <location>
        <begin position="272"/>
        <end position="643"/>
    </location>
</feature>
<keyword evidence="14" id="KW-1185">Reference proteome</keyword>
<comment type="cofactor">
    <cofactor evidence="10">
        <name>FAD</name>
        <dbReference type="ChEBI" id="CHEBI:57692"/>
    </cofactor>
</comment>
<dbReference type="Gene3D" id="3.30.9.10">
    <property type="entry name" value="D-Amino Acid Oxidase, subunit A, domain 2"/>
    <property type="match status" value="1"/>
</dbReference>
<comment type="similarity">
    <text evidence="10">In the N-terminal section; belongs to the methyltransferase superfamily. tRNA (mnm(5)s(2)U34)-methyltransferase family.</text>
</comment>
<dbReference type="OrthoDB" id="9786494at2"/>
<dbReference type="HAMAP" id="MF_01102">
    <property type="entry name" value="MnmC"/>
    <property type="match status" value="1"/>
</dbReference>
<dbReference type="InterPro" id="IPR029063">
    <property type="entry name" value="SAM-dependent_MTases_sf"/>
</dbReference>
<name>A0A4Y4F1S8_9GAMM</name>
<dbReference type="EMBL" id="BJOC01000003">
    <property type="protein sequence ID" value="GED21118.1"/>
    <property type="molecule type" value="Genomic_DNA"/>
</dbReference>
<feature type="region of interest" description="tRNA (mnm(5)s(2)U34)-methyltransferase" evidence="10">
    <location>
        <begin position="1"/>
        <end position="248"/>
    </location>
</feature>
<dbReference type="GO" id="GO:0005737">
    <property type="term" value="C:cytoplasm"/>
    <property type="evidence" value="ECO:0007669"/>
    <property type="project" value="UniProtKB-SubCell"/>
</dbReference>
<comment type="subcellular location">
    <subcellularLocation>
        <location evidence="10">Cytoplasm</location>
    </subcellularLocation>
</comment>
<proteinExistence type="inferred from homology"/>
<evidence type="ECO:0000256" key="3">
    <source>
        <dbReference type="ARBA" id="ARBA00022630"/>
    </source>
</evidence>
<evidence type="ECO:0000259" key="11">
    <source>
        <dbReference type="Pfam" id="PF01266"/>
    </source>
</evidence>
<keyword evidence="4 10" id="KW-0808">Transferase</keyword>
<dbReference type="Pfam" id="PF01266">
    <property type="entry name" value="DAO"/>
    <property type="match status" value="1"/>
</dbReference>
<dbReference type="InterPro" id="IPR017610">
    <property type="entry name" value="tRNA_S-uridine_synth_MnmC_C"/>
</dbReference>
<dbReference type="SUPFAM" id="SSF54373">
    <property type="entry name" value="FAD-linked reductases, C-terminal domain"/>
    <property type="match status" value="1"/>
</dbReference>
<evidence type="ECO:0000313" key="13">
    <source>
        <dbReference type="EMBL" id="GED21118.1"/>
    </source>
</evidence>
<keyword evidence="8 10" id="KW-0560">Oxidoreductase</keyword>
<dbReference type="EC" id="2.1.1.61" evidence="10"/>
<dbReference type="GO" id="GO:0016645">
    <property type="term" value="F:oxidoreductase activity, acting on the CH-NH group of donors"/>
    <property type="evidence" value="ECO:0007669"/>
    <property type="project" value="InterPro"/>
</dbReference>
<sequence length="674" mass="72866">MPPVHDALPPLAGLTPAHLDWPRAADGTASPHSREFEDVYFSRHDGRAETRHVFIEANRLPQRLRDWREARPFVVGETGFGTGLNMLCAWACFDEHAPPEARLHLISTELYPLAHEDLSRALSAWPDLADRAATLLAQWPQPVRGVHRLWLDTRVTLDLHFGDTTERLQRLDGRVDAWFLDGFAPARNPAMWQPALFEAMAARSRPGATLATFTCAGVVKRGLAAAGFRWRKVPGFGRKREMLAGELDHPPADQRRRHTPWFMPPAPLPRRHVAVIGSGIAGASVAACLARRGVRVTLIDREGPGAGASGNAQGVLYIKLAAETNDQSRCYLAGLLHSRRWLEAIDPGRTLWQPGGVLQLATHAREQRRQARFVDNHPLPEGVVHAIDAAGASRLAGLPLEHGGLAYPCGGWVRPDALCRHLAASPGVTSLCAEVRSLHATASGWRLTLSGDGDPDHLEADQVVIATASQAQRFAQTAEIPLQPVRGQVSTLKLPEGAPAPQRAVCAGGYVTPPLNGELTFGATFQPKQRDPGVTTADHQANLEELARTLPGYPEQLAAHGVGLEASALEGRAAIRAASPDKTPYAGPVPDAAGWREDYALLAKDATRVPDTPGRHHAGLWISAAHGSRGLASAPLCAEVIASRICDEPMPLEAPLIDHLHPGRRLIRDLIQGK</sequence>
<dbReference type="EC" id="1.5.-.-" evidence="10"/>
<feature type="domain" description="MnmC-like methyltransferase" evidence="12">
    <location>
        <begin position="128"/>
        <end position="246"/>
    </location>
</feature>
<comment type="similarity">
    <text evidence="10">In the C-terminal section; belongs to the DAO family.</text>
</comment>
<comment type="caution">
    <text evidence="13">The sequence shown here is derived from an EMBL/GenBank/DDBJ whole genome shotgun (WGS) entry which is preliminary data.</text>
</comment>
<dbReference type="Gene3D" id="3.40.50.150">
    <property type="entry name" value="Vaccinia Virus protein VP39"/>
    <property type="match status" value="1"/>
</dbReference>
<evidence type="ECO:0000259" key="12">
    <source>
        <dbReference type="Pfam" id="PF05430"/>
    </source>
</evidence>
<dbReference type="SUPFAM" id="SSF53335">
    <property type="entry name" value="S-adenosyl-L-methionine-dependent methyltransferases"/>
    <property type="match status" value="1"/>
</dbReference>
<evidence type="ECO:0000256" key="1">
    <source>
        <dbReference type="ARBA" id="ARBA00022490"/>
    </source>
</evidence>
<keyword evidence="7 10" id="KW-0274">FAD</keyword>
<keyword evidence="2 10" id="KW-0489">Methyltransferase</keyword>
<dbReference type="SUPFAM" id="SSF51905">
    <property type="entry name" value="FAD/NAD(P)-binding domain"/>
    <property type="match status" value="1"/>
</dbReference>
<evidence type="ECO:0000256" key="9">
    <source>
        <dbReference type="ARBA" id="ARBA00023268"/>
    </source>
</evidence>
<dbReference type="PANTHER" id="PTHR13847:SF283">
    <property type="entry name" value="TRNA 5-METHYLAMINOMETHYL-2-THIOURIDINE BIOSYNTHESIS BIFUNCTIONAL PROTEIN MNMC"/>
    <property type="match status" value="1"/>
</dbReference>
<evidence type="ECO:0000256" key="8">
    <source>
        <dbReference type="ARBA" id="ARBA00023002"/>
    </source>
</evidence>
<keyword evidence="1 10" id="KW-0963">Cytoplasm</keyword>
<dbReference type="GO" id="GO:0032259">
    <property type="term" value="P:methylation"/>
    <property type="evidence" value="ECO:0007669"/>
    <property type="project" value="UniProtKB-KW"/>
</dbReference>
<dbReference type="InterPro" id="IPR006076">
    <property type="entry name" value="FAD-dep_OxRdtase"/>
</dbReference>
<dbReference type="NCBIfam" id="NF002481">
    <property type="entry name" value="PRK01747.1-2"/>
    <property type="match status" value="1"/>
</dbReference>
<gene>
    <name evidence="10 13" type="primary">mnmC</name>
    <name evidence="13" type="ORF">HHA01_00950</name>
</gene>
<dbReference type="Proteomes" id="UP000319812">
    <property type="component" value="Unassembled WGS sequence"/>
</dbReference>
<dbReference type="NCBIfam" id="NF033855">
    <property type="entry name" value="tRNA_MNMC2"/>
    <property type="match status" value="1"/>
</dbReference>
<evidence type="ECO:0000256" key="4">
    <source>
        <dbReference type="ARBA" id="ARBA00022679"/>
    </source>
</evidence>
<dbReference type="InterPro" id="IPR008471">
    <property type="entry name" value="MnmC-like_methylTransf"/>
</dbReference>
<dbReference type="GO" id="GO:0050660">
    <property type="term" value="F:flavin adenine dinucleotide binding"/>
    <property type="evidence" value="ECO:0007669"/>
    <property type="project" value="UniProtKB-UniRule"/>
</dbReference>
<dbReference type="InterPro" id="IPR036188">
    <property type="entry name" value="FAD/NAD-bd_sf"/>
</dbReference>
<organism evidence="13 14">
    <name type="scientific">Halomonas halmophila</name>
    <dbReference type="NCBI Taxonomy" id="252"/>
    <lineage>
        <taxon>Bacteria</taxon>
        <taxon>Pseudomonadati</taxon>
        <taxon>Pseudomonadota</taxon>
        <taxon>Gammaproteobacteria</taxon>
        <taxon>Oceanospirillales</taxon>
        <taxon>Halomonadaceae</taxon>
        <taxon>Halomonas</taxon>
    </lineage>
</organism>
<dbReference type="InterPro" id="IPR023032">
    <property type="entry name" value="tRNA_MAMT_biosynth_bifunc_MnmC"/>
</dbReference>
<keyword evidence="3 10" id="KW-0285">Flavoprotein</keyword>
<comment type="function">
    <text evidence="10">Catalyzes the last two steps in the biosynthesis of 5-methylaminomethyl-2-thiouridine (mnm(5)s(2)U) at the wobble position (U34) in tRNA. Catalyzes the FAD-dependent demodification of cmnm(5)s(2)U34 to nm(5)s(2)U34, followed by the transfer of a methyl group from S-adenosyl-L-methionine to nm(5)s(2)U34, to form mnm(5)s(2)U34.</text>
</comment>
<dbReference type="Gene3D" id="3.50.50.60">
    <property type="entry name" value="FAD/NAD(P)-binding domain"/>
    <property type="match status" value="1"/>
</dbReference>
<keyword evidence="9 10" id="KW-0511">Multifunctional enzyme</keyword>
<dbReference type="InterPro" id="IPR047785">
    <property type="entry name" value="tRNA_MNMC2"/>
</dbReference>
<protein>
    <recommendedName>
        <fullName evidence="10">tRNA 5-methylaminomethyl-2-thiouridine biosynthesis bifunctional protein MnmC</fullName>
        <shortName evidence="10">tRNA mnm(5)s(2)U biosynthesis bifunctional protein</shortName>
    </recommendedName>
    <domain>
        <recommendedName>
            <fullName evidence="10">tRNA (mnm(5)s(2)U34)-methyltransferase</fullName>
            <ecNumber evidence="10">2.1.1.61</ecNumber>
        </recommendedName>
    </domain>
    <domain>
        <recommendedName>
            <fullName evidence="10">FAD-dependent cmnm(5)s(2)U34 oxidoreductase</fullName>
            <ecNumber evidence="10">1.5.-.-</ecNumber>
        </recommendedName>
    </domain>
</protein>
<evidence type="ECO:0000256" key="7">
    <source>
        <dbReference type="ARBA" id="ARBA00022827"/>
    </source>
</evidence>
<comment type="catalytic activity">
    <reaction evidence="10">
        <text>5-aminomethyl-2-thiouridine(34) in tRNA + S-adenosyl-L-methionine = 5-methylaminomethyl-2-thiouridine(34) in tRNA + S-adenosyl-L-homocysteine + H(+)</text>
        <dbReference type="Rhea" id="RHEA:19569"/>
        <dbReference type="Rhea" id="RHEA-COMP:10195"/>
        <dbReference type="Rhea" id="RHEA-COMP:10197"/>
        <dbReference type="ChEBI" id="CHEBI:15378"/>
        <dbReference type="ChEBI" id="CHEBI:57856"/>
        <dbReference type="ChEBI" id="CHEBI:59789"/>
        <dbReference type="ChEBI" id="CHEBI:74454"/>
        <dbReference type="ChEBI" id="CHEBI:74455"/>
        <dbReference type="EC" id="2.1.1.61"/>
    </reaction>
</comment>
<dbReference type="RefSeq" id="WP_141317140.1">
    <property type="nucleotide sequence ID" value="NZ_BJOC01000003.1"/>
</dbReference>
<keyword evidence="6 10" id="KW-0819">tRNA processing</keyword>
<dbReference type="GO" id="GO:0002098">
    <property type="term" value="P:tRNA wobble uridine modification"/>
    <property type="evidence" value="ECO:0007669"/>
    <property type="project" value="TreeGrafter"/>
</dbReference>
<accession>A0A4Y4F1S8</accession>